<dbReference type="Proteomes" id="UP001062846">
    <property type="component" value="Chromosome 6"/>
</dbReference>
<organism evidence="1 2">
    <name type="scientific">Rhododendron molle</name>
    <name type="common">Chinese azalea</name>
    <name type="synonym">Azalea mollis</name>
    <dbReference type="NCBI Taxonomy" id="49168"/>
    <lineage>
        <taxon>Eukaryota</taxon>
        <taxon>Viridiplantae</taxon>
        <taxon>Streptophyta</taxon>
        <taxon>Embryophyta</taxon>
        <taxon>Tracheophyta</taxon>
        <taxon>Spermatophyta</taxon>
        <taxon>Magnoliopsida</taxon>
        <taxon>eudicotyledons</taxon>
        <taxon>Gunneridae</taxon>
        <taxon>Pentapetalae</taxon>
        <taxon>asterids</taxon>
        <taxon>Ericales</taxon>
        <taxon>Ericaceae</taxon>
        <taxon>Ericoideae</taxon>
        <taxon>Rhodoreae</taxon>
        <taxon>Rhododendron</taxon>
    </lineage>
</organism>
<protein>
    <submittedName>
        <fullName evidence="1">Uncharacterized protein</fullName>
    </submittedName>
</protein>
<proteinExistence type="predicted"/>
<comment type="caution">
    <text evidence="1">The sequence shown here is derived from an EMBL/GenBank/DDBJ whole genome shotgun (WGS) entry which is preliminary data.</text>
</comment>
<dbReference type="EMBL" id="CM046393">
    <property type="protein sequence ID" value="KAI8549551.1"/>
    <property type="molecule type" value="Genomic_DNA"/>
</dbReference>
<gene>
    <name evidence="1" type="ORF">RHMOL_Rhmol06G0033400</name>
</gene>
<keyword evidence="2" id="KW-1185">Reference proteome</keyword>
<name>A0ACC0N8H2_RHOML</name>
<reference evidence="1" key="1">
    <citation type="submission" date="2022-02" db="EMBL/GenBank/DDBJ databases">
        <title>Plant Genome Project.</title>
        <authorList>
            <person name="Zhang R.-G."/>
        </authorList>
    </citation>
    <scope>NUCLEOTIDE SEQUENCE</scope>
    <source>
        <strain evidence="1">AT1</strain>
    </source>
</reference>
<accession>A0ACC0N8H2</accession>
<evidence type="ECO:0000313" key="2">
    <source>
        <dbReference type="Proteomes" id="UP001062846"/>
    </source>
</evidence>
<evidence type="ECO:0000313" key="1">
    <source>
        <dbReference type="EMBL" id="KAI8549551.1"/>
    </source>
</evidence>
<sequence>MENFRLIPTGTGTRGVGINKKSKDSSRSDWERGEQRREPIGWIKALPPDGEGRYGGGSRASKKACMAGSEGAQLLEDARYGGTNHRSCRRNKPRRGSGQDTGSPIGGTNNGVN</sequence>